<evidence type="ECO:0000256" key="4">
    <source>
        <dbReference type="PROSITE-ProRule" id="PRU00023"/>
    </source>
</evidence>
<feature type="repeat" description="ANK" evidence="4">
    <location>
        <begin position="1182"/>
        <end position="1204"/>
    </location>
</feature>
<feature type="domain" description="Nephrocystin 3-like N-terminal" evidence="6">
    <location>
        <begin position="318"/>
        <end position="421"/>
    </location>
</feature>
<dbReference type="Proteomes" id="UP000594454">
    <property type="component" value="Chromosome 3"/>
</dbReference>
<feature type="repeat" description="ANK" evidence="4">
    <location>
        <begin position="1630"/>
        <end position="1655"/>
    </location>
</feature>
<dbReference type="PROSITE" id="PS50088">
    <property type="entry name" value="ANK_REPEAT"/>
    <property type="match status" value="13"/>
</dbReference>
<feature type="repeat" description="ANK" evidence="4">
    <location>
        <begin position="1495"/>
        <end position="1517"/>
    </location>
</feature>
<feature type="repeat" description="ANK" evidence="4">
    <location>
        <begin position="1363"/>
        <end position="1395"/>
    </location>
</feature>
<keyword evidence="3 4" id="KW-0040">ANK repeat</keyword>
<gene>
    <name evidence="9" type="ORF">HERILL_LOCUS7244</name>
</gene>
<dbReference type="EMBL" id="LR899011">
    <property type="protein sequence ID" value="CAD7084347.1"/>
    <property type="molecule type" value="Genomic_DNA"/>
</dbReference>
<feature type="repeat" description="ANK" evidence="4">
    <location>
        <begin position="1327"/>
        <end position="1362"/>
    </location>
</feature>
<feature type="region of interest" description="Disordered" evidence="5">
    <location>
        <begin position="1991"/>
        <end position="2013"/>
    </location>
</feature>
<dbReference type="Pfam" id="PF25521">
    <property type="entry name" value="WHD_TANC1"/>
    <property type="match status" value="1"/>
</dbReference>
<feature type="compositionally biased region" description="Basic and acidic residues" evidence="5">
    <location>
        <begin position="1109"/>
        <end position="1119"/>
    </location>
</feature>
<dbReference type="Pfam" id="PF24883">
    <property type="entry name" value="NPHP3_N"/>
    <property type="match status" value="1"/>
</dbReference>
<reference evidence="9 10" key="1">
    <citation type="submission" date="2020-11" db="EMBL/GenBank/DDBJ databases">
        <authorList>
            <person name="Wallbank WR R."/>
            <person name="Pardo Diaz C."/>
            <person name="Kozak K."/>
            <person name="Martin S."/>
            <person name="Jiggins C."/>
            <person name="Moest M."/>
            <person name="Warren A I."/>
            <person name="Generalovic N T."/>
            <person name="Byers J.R.P. K."/>
            <person name="Montejo-Kovacevich G."/>
            <person name="Yen C E."/>
        </authorList>
    </citation>
    <scope>NUCLEOTIDE SEQUENCE [LARGE SCALE GENOMIC DNA]</scope>
</reference>
<feature type="repeat" description="ANK" evidence="4">
    <location>
        <begin position="1663"/>
        <end position="1695"/>
    </location>
</feature>
<keyword evidence="10" id="KW-1185">Reference proteome</keyword>
<keyword evidence="1" id="KW-0597">Phosphoprotein</keyword>
<evidence type="ECO:0000259" key="6">
    <source>
        <dbReference type="Pfam" id="PF24883"/>
    </source>
</evidence>
<feature type="region of interest" description="Disordered" evidence="5">
    <location>
        <begin position="1943"/>
        <end position="1962"/>
    </location>
</feature>
<dbReference type="SUPFAM" id="SSF48403">
    <property type="entry name" value="Ankyrin repeat"/>
    <property type="match status" value="2"/>
</dbReference>
<keyword evidence="2" id="KW-0677">Repeat</keyword>
<evidence type="ECO:0000259" key="7">
    <source>
        <dbReference type="Pfam" id="PF25520"/>
    </source>
</evidence>
<evidence type="ECO:0000256" key="5">
    <source>
        <dbReference type="SAM" id="MobiDB-lite"/>
    </source>
</evidence>
<dbReference type="PRINTS" id="PR01415">
    <property type="entry name" value="ANKYRIN"/>
</dbReference>
<accession>A0A7R8YT49</accession>
<feature type="repeat" description="ANK" evidence="4">
    <location>
        <begin position="1396"/>
        <end position="1428"/>
    </location>
</feature>
<feature type="region of interest" description="Disordered" evidence="5">
    <location>
        <begin position="185"/>
        <end position="222"/>
    </location>
</feature>
<dbReference type="Pfam" id="PF25520">
    <property type="entry name" value="AAA_lid_TANC1"/>
    <property type="match status" value="1"/>
</dbReference>
<dbReference type="PANTHER" id="PTHR24198:SF165">
    <property type="entry name" value="ANKYRIN REPEAT-CONTAINING PROTEIN-RELATED"/>
    <property type="match status" value="1"/>
</dbReference>
<feature type="domain" description="TANC1/2-like winged helix" evidence="8">
    <location>
        <begin position="847"/>
        <end position="971"/>
    </location>
</feature>
<feature type="repeat" description="ANK" evidence="4">
    <location>
        <begin position="1596"/>
        <end position="1620"/>
    </location>
</feature>
<proteinExistence type="predicted"/>
<feature type="compositionally biased region" description="Basic and acidic residues" evidence="5">
    <location>
        <begin position="484"/>
        <end position="504"/>
    </location>
</feature>
<feature type="compositionally biased region" description="Polar residues" evidence="5">
    <location>
        <begin position="472"/>
        <end position="483"/>
    </location>
</feature>
<dbReference type="PROSITE" id="PS50297">
    <property type="entry name" value="ANK_REP_REGION"/>
    <property type="match status" value="13"/>
</dbReference>
<feature type="repeat" description="ANK" evidence="4">
    <location>
        <begin position="1294"/>
        <end position="1326"/>
    </location>
</feature>
<dbReference type="FunCoup" id="A0A7R8YT49">
    <property type="interactions" value="2"/>
</dbReference>
<dbReference type="InParanoid" id="A0A7R8YT49"/>
<feature type="domain" description="TANC1/2-like AAA+ ATPase lid" evidence="7">
    <location>
        <begin position="760"/>
        <end position="844"/>
    </location>
</feature>
<sequence>MSRLPDNDNIRNDIYENLPCQAMFNESVRKIKTNESIVLNNCNQNKKSNLPKELLYAAPLRKSDRYKSGERSRYKVHNEATDKSEKVYNVEYKLINKDNVGLKNSTNGSAPGLGVSAIKTTTNGGIPVCDAGQESSLEDRRILNFLKDTTQVQRKVDMGKDCPNASFSCLAREEHFANLVQQNFTTEPSASNSQTVNTDSDSGIASGINKNYLDDPEQPRDNLESTENLEEYMDKKQSPDKEVNGFVGSPLSHQFRTANVYINREWALKKIALCLEQRTTGKKPIPGIAGSSKITDEAAASSSAFVSRAGGSQTNASSSYHGCLILGSNGSGKTSICQSIMNGNSGTRGLLNRKLLSCYFVNSQNPDCHSLSLFIRSIVLQILSHSSLITKEKLDSIMDGKENGMGENPETESQTNVHENIEELLIAELTLDDKPDAEQGAAASSKKSIIRQKSAPSPEKQCSDSDAVMKNAYSTHPPASSKSSTEKNKNANDGECTEKQKPQEDGQDCSSNVENSDSSSKPKSSPSKKSKIPVAISNRVPKSNNAIQQGGGEDIADVMGDELKNAIEAEINDDSCIPEVEGTIQEPLSADTKDLAPIIPSAPSQDLLQFSPKSPKALGPNIIPPPLPKSKSCRTVIADGFYEMILSNPEIFECLNVDNIEKNPDECFKKALLFPLLELTPPRNALLLLIDSIDENYINEGNLISTLKGRCSAQKSRNIAELLSNHIHLFPKWLFLVATTKKQNKHITKMFSGFKKITLDDLRKSHVVKDVQEYIINRLNSDFKGTINLTKEIIESLHQLYIKSNGCILYLEKVLDGIKDNFFSFREIKLIPCTLNGLYLYICQKSFNKKQYSKIRPILNILLASTGLVDKLFVFNCLRTHNYTIDIEEFEKRLDLMRNILTFYQSGEKMKIFHNSFADWLVDVKFSTKKFLCDVNEGHVMISMFYTLVSETLCPNSVRRFVYHLIKSGEYLVSKSINLDLMLLLLESRVNLNDCFYTNLLNCCSVCEEEFKSNENFLVKTRNMIERFLMNELNDEFSTFLCDFFKPNLPTDAKTLKLLIETGINNAESQPSCDSSLNSPEFSEKSQNIDCELADLLISTEKSCQQEIQRPKSSSDRSEPQQPTDSIQDEIALHQISESHRIEMHKGKALVHILANEGNHVLLERALNACKGPIDLEIEDYNGQTALNIAARNGHLDVVKLLLSFQQPASDGSGRILCVDVNHADRDGWTPLRSASWGGHTDVVKLLIAHQGCMIDLADKEGRTALRAAAWSGHEDILKILIEAGADVNSVDRQGRTSLIAASYMGHYDIVEILLENGANVNHLDLDGRSALCVAALCGSSGYSKVISTLLEHGANTDQLDNDGMSPLLVSSFEGNSEICELLLENGADPDLADFMGRTPLWAACTAGHASVVKLLLFWGCGIDCMDSEGRTVLSIAAAQGNVETVRQLLDRGLDETHRDNVGWTPLHYSAFEGFHEVCVQLLESGAKIDECDNEGKTALHLAAQEGRQACVQALLEIHNAFVDQKAHDGKTAFRLACLEGHIDCIQTLLKFGCDVNCKDADSRTTLYILALENKLEIVKYLLDVTDIDVNIPDSEGRTALHVAAWQGHTDMVKLLVTLGNADVNAMDLECRTPLHSCAWQGNNEVMEILLYFGAIPDHACKQGATALGISAQEGHEKCVSILLKYGANPYKSDHCGRTPMKLAAKSSRNNILKIFDSYTKTDESNIEPRLHPNLLRSPDNPPERSPGFLMAQPPHQTNHLGPNNNIPPSVLNASNSTHSSNFYENTMQSDNSSLQKRKSIISSQSTGSSNEAPLSFTQQLQRHTKLNSRNNPFVQASPVVTNKRSKGHHKHSQMLPDLDEYQINLASNATTNEADMFDMECMSPLYATPPHSPSSELSSPGQLPSHLTFEEIGGVSGYTSKPIANADHHFARDTHMRIILGNNKESNHSSKSKRSGIATNPAVRMIRSRFDSAAQLIRRTNNILNITSNSNQGSSSIGVKSGTFQWRKESQM</sequence>
<feature type="region of interest" description="Disordered" evidence="5">
    <location>
        <begin position="1105"/>
        <end position="1125"/>
    </location>
</feature>
<dbReference type="Gene3D" id="1.25.40.20">
    <property type="entry name" value="Ankyrin repeat-containing domain"/>
    <property type="match status" value="5"/>
</dbReference>
<dbReference type="OMA" id="NQMNCCA"/>
<feature type="region of interest" description="Disordered" evidence="5">
    <location>
        <begin position="436"/>
        <end position="552"/>
    </location>
</feature>
<dbReference type="PANTHER" id="PTHR24198">
    <property type="entry name" value="ANKYRIN REPEAT AND PROTEIN KINASE DOMAIN-CONTAINING PROTEIN"/>
    <property type="match status" value="1"/>
</dbReference>
<dbReference type="Pfam" id="PF00023">
    <property type="entry name" value="Ank"/>
    <property type="match status" value="4"/>
</dbReference>
<name>A0A7R8YT49_HERIL</name>
<evidence type="ECO:0000256" key="2">
    <source>
        <dbReference type="ARBA" id="ARBA00022737"/>
    </source>
</evidence>
<feature type="repeat" description="ANK" evidence="4">
    <location>
        <begin position="1261"/>
        <end position="1293"/>
    </location>
</feature>
<dbReference type="OrthoDB" id="427518at2759"/>
<feature type="compositionally biased region" description="Polar residues" evidence="5">
    <location>
        <begin position="1993"/>
        <end position="2005"/>
    </location>
</feature>
<dbReference type="InterPro" id="IPR056884">
    <property type="entry name" value="NPHP3-like_N"/>
</dbReference>
<feature type="repeat" description="ANK" evidence="4">
    <location>
        <begin position="1429"/>
        <end position="1461"/>
    </location>
</feature>
<evidence type="ECO:0008006" key="11">
    <source>
        <dbReference type="Google" id="ProtNLM"/>
    </source>
</evidence>
<dbReference type="Pfam" id="PF12796">
    <property type="entry name" value="Ank_2"/>
    <property type="match status" value="5"/>
</dbReference>
<protein>
    <recommendedName>
        <fullName evidence="11">Ankyrin repeat domain-containing protein 50</fullName>
    </recommendedName>
</protein>
<evidence type="ECO:0000256" key="3">
    <source>
        <dbReference type="ARBA" id="ARBA00023043"/>
    </source>
</evidence>
<feature type="compositionally biased region" description="Polar residues" evidence="5">
    <location>
        <begin position="185"/>
        <end position="203"/>
    </location>
</feature>
<evidence type="ECO:0000259" key="8">
    <source>
        <dbReference type="Pfam" id="PF25521"/>
    </source>
</evidence>
<dbReference type="InterPro" id="IPR002110">
    <property type="entry name" value="Ankyrin_rpt"/>
</dbReference>
<dbReference type="InterPro" id="IPR036770">
    <property type="entry name" value="Ankyrin_rpt-contain_sf"/>
</dbReference>
<feature type="compositionally biased region" description="Low complexity" evidence="5">
    <location>
        <begin position="1801"/>
        <end position="1810"/>
    </location>
</feature>
<dbReference type="InterPro" id="IPR058018">
    <property type="entry name" value="AAA_lid_TANC1/2"/>
</dbReference>
<organism evidence="9 10">
    <name type="scientific">Hermetia illucens</name>
    <name type="common">Black soldier fly</name>
    <dbReference type="NCBI Taxonomy" id="343691"/>
    <lineage>
        <taxon>Eukaryota</taxon>
        <taxon>Metazoa</taxon>
        <taxon>Ecdysozoa</taxon>
        <taxon>Arthropoda</taxon>
        <taxon>Hexapoda</taxon>
        <taxon>Insecta</taxon>
        <taxon>Pterygota</taxon>
        <taxon>Neoptera</taxon>
        <taxon>Endopterygota</taxon>
        <taxon>Diptera</taxon>
        <taxon>Brachycera</taxon>
        <taxon>Stratiomyomorpha</taxon>
        <taxon>Stratiomyidae</taxon>
        <taxon>Hermetiinae</taxon>
        <taxon>Hermetia</taxon>
    </lineage>
</organism>
<feature type="region of interest" description="Disordered" evidence="5">
    <location>
        <begin position="1787"/>
        <end position="1813"/>
    </location>
</feature>
<feature type="repeat" description="ANK" evidence="4">
    <location>
        <begin position="1529"/>
        <end position="1561"/>
    </location>
</feature>
<feature type="compositionally biased region" description="Low complexity" evidence="5">
    <location>
        <begin position="510"/>
        <end position="525"/>
    </location>
</feature>
<evidence type="ECO:0000313" key="10">
    <source>
        <dbReference type="Proteomes" id="UP000594454"/>
    </source>
</evidence>
<evidence type="ECO:0000256" key="1">
    <source>
        <dbReference type="ARBA" id="ARBA00022553"/>
    </source>
</evidence>
<evidence type="ECO:0000313" key="9">
    <source>
        <dbReference type="EMBL" id="CAD7084347.1"/>
    </source>
</evidence>
<feature type="repeat" description="ANK" evidence="4">
    <location>
        <begin position="1462"/>
        <end position="1494"/>
    </location>
</feature>
<dbReference type="SMART" id="SM00248">
    <property type="entry name" value="ANK"/>
    <property type="match status" value="18"/>
</dbReference>
<dbReference type="InterPro" id="IPR058056">
    <property type="entry name" value="WH_TANC1/2"/>
</dbReference>